<name>A0A6J2X3N3_SITOR</name>
<dbReference type="OrthoDB" id="270624at2759"/>
<gene>
    <name evidence="6" type="primary">LOC115874697</name>
</gene>
<feature type="repeat" description="WD" evidence="4">
    <location>
        <begin position="346"/>
        <end position="388"/>
    </location>
</feature>
<dbReference type="PROSITE" id="PS50082">
    <property type="entry name" value="WD_REPEATS_2"/>
    <property type="match status" value="2"/>
</dbReference>
<dbReference type="GO" id="GO:0006364">
    <property type="term" value="P:rRNA processing"/>
    <property type="evidence" value="ECO:0007669"/>
    <property type="project" value="InterPro"/>
</dbReference>
<protein>
    <submittedName>
        <fullName evidence="6">Periodic tryptophan protein 1 homolog</fullName>
    </submittedName>
</protein>
<dbReference type="GO" id="GO:0005634">
    <property type="term" value="C:nucleus"/>
    <property type="evidence" value="ECO:0007669"/>
    <property type="project" value="TreeGrafter"/>
</dbReference>
<evidence type="ECO:0000256" key="2">
    <source>
        <dbReference type="ARBA" id="ARBA00022574"/>
    </source>
</evidence>
<organism evidence="5 6">
    <name type="scientific">Sitophilus oryzae</name>
    <name type="common">Rice weevil</name>
    <name type="synonym">Curculio oryzae</name>
    <dbReference type="NCBI Taxonomy" id="7048"/>
    <lineage>
        <taxon>Eukaryota</taxon>
        <taxon>Metazoa</taxon>
        <taxon>Ecdysozoa</taxon>
        <taxon>Arthropoda</taxon>
        <taxon>Hexapoda</taxon>
        <taxon>Insecta</taxon>
        <taxon>Pterygota</taxon>
        <taxon>Neoptera</taxon>
        <taxon>Endopterygota</taxon>
        <taxon>Coleoptera</taxon>
        <taxon>Polyphaga</taxon>
        <taxon>Cucujiformia</taxon>
        <taxon>Curculionidae</taxon>
        <taxon>Dryophthorinae</taxon>
        <taxon>Sitophilus</taxon>
    </lineage>
</organism>
<keyword evidence="2 4" id="KW-0853">WD repeat</keyword>
<accession>A0A6J2X3N3</accession>
<dbReference type="InParanoid" id="A0A6J2X3N3"/>
<feature type="repeat" description="WD" evidence="4">
    <location>
        <begin position="219"/>
        <end position="261"/>
    </location>
</feature>
<evidence type="ECO:0000256" key="4">
    <source>
        <dbReference type="PROSITE-ProRule" id="PRU00221"/>
    </source>
</evidence>
<reference evidence="6" key="1">
    <citation type="submission" date="2025-08" db="UniProtKB">
        <authorList>
            <consortium name="RefSeq"/>
        </authorList>
    </citation>
    <scope>IDENTIFICATION</scope>
    <source>
        <tissue evidence="6">Gonads</tissue>
    </source>
</reference>
<dbReference type="SUPFAM" id="SSF50978">
    <property type="entry name" value="WD40 repeat-like"/>
    <property type="match status" value="1"/>
</dbReference>
<dbReference type="SMART" id="SM00320">
    <property type="entry name" value="WD40"/>
    <property type="match status" value="5"/>
</dbReference>
<keyword evidence="5" id="KW-1185">Reference proteome</keyword>
<evidence type="ECO:0000313" key="5">
    <source>
        <dbReference type="Proteomes" id="UP000504635"/>
    </source>
</evidence>
<dbReference type="AlphaFoldDB" id="A0A6J2X3N3"/>
<dbReference type="Pfam" id="PF00400">
    <property type="entry name" value="WD40"/>
    <property type="match status" value="2"/>
</dbReference>
<keyword evidence="1" id="KW-0597">Phosphoprotein</keyword>
<dbReference type="InterPro" id="IPR020472">
    <property type="entry name" value="WD40_PAC1"/>
</dbReference>
<dbReference type="PANTHER" id="PTHR14091:SF0">
    <property type="entry name" value="PERIODIC TRYPTOPHAN PROTEIN 1 HOMOLOG"/>
    <property type="match status" value="1"/>
</dbReference>
<evidence type="ECO:0000256" key="3">
    <source>
        <dbReference type="ARBA" id="ARBA00022737"/>
    </source>
</evidence>
<keyword evidence="3" id="KW-0677">Repeat</keyword>
<dbReference type="Gene3D" id="2.130.10.10">
    <property type="entry name" value="YVTN repeat-like/Quinoprotein amine dehydrogenase"/>
    <property type="match status" value="1"/>
</dbReference>
<dbReference type="FunCoup" id="A0A6J2X3N3">
    <property type="interactions" value="2268"/>
</dbReference>
<dbReference type="PRINTS" id="PR00320">
    <property type="entry name" value="GPROTEINBRPT"/>
</dbReference>
<dbReference type="PROSITE" id="PS00678">
    <property type="entry name" value="WD_REPEATS_1"/>
    <property type="match status" value="2"/>
</dbReference>
<dbReference type="PANTHER" id="PTHR14091">
    <property type="entry name" value="PERIODIC TRYPTOPHAN PROTEIN 1"/>
    <property type="match status" value="1"/>
</dbReference>
<dbReference type="GeneID" id="115874697"/>
<dbReference type="Proteomes" id="UP000504635">
    <property type="component" value="Unplaced"/>
</dbReference>
<dbReference type="InterPro" id="IPR019775">
    <property type="entry name" value="WD40_repeat_CS"/>
</dbReference>
<evidence type="ECO:0000313" key="6">
    <source>
        <dbReference type="RefSeq" id="XP_030745793.1"/>
    </source>
</evidence>
<dbReference type="InterPro" id="IPR001680">
    <property type="entry name" value="WD40_rpt"/>
</dbReference>
<proteinExistence type="predicted"/>
<dbReference type="PROSITE" id="PS50294">
    <property type="entry name" value="WD_REPEATS_REGION"/>
    <property type="match status" value="2"/>
</dbReference>
<dbReference type="InterPro" id="IPR015943">
    <property type="entry name" value="WD40/YVTN_repeat-like_dom_sf"/>
</dbReference>
<evidence type="ECO:0000256" key="1">
    <source>
        <dbReference type="ARBA" id="ARBA00022553"/>
    </source>
</evidence>
<dbReference type="CTD" id="36150"/>
<sequence>MEMENNSETNINFVPCLKWIKKGAANTHPVNIQLSKNELVQIINDAKEKLSNVDNQGNQNGDVEMKSENSLDEFNLEGYDQDDETQTAQALGIHSLAELPTEAEDHFSESDDSEKEDDLIKETDNLILVGHVEGDASMLEVYVYNEEEESFYVHHDILLPAFPLCIEWLNYEPQQPKGNYCAIGTMSPIIGIWDIDIMNCIEPAFKLGKSASVRKRKDAIGHKDAVLALAWNKVYEHVIASGSVDQTILLWDMETQTPSTTINAFEEKVQCLEWHKFEGQTLLAGGCDSTARVFDCRTPENHQTWSLSGEAERLLWNPLQPFMFLAGTSTGQVECFDCRKGKLWSLEAHQNEVTGLAISSQCPGLLVTASPDETVKTWDFNDDNIPRLINEKEFGIGSIHCLELCPDSPFVISMGGDKKSNNFTVFDLQNIDPVKHTFGSKDLIQLVPEESTNDM</sequence>
<dbReference type="InterPro" id="IPR044285">
    <property type="entry name" value="PWP1"/>
</dbReference>
<dbReference type="InterPro" id="IPR036322">
    <property type="entry name" value="WD40_repeat_dom_sf"/>
</dbReference>
<dbReference type="KEGG" id="soy:115874697"/>
<dbReference type="RefSeq" id="XP_030745793.1">
    <property type="nucleotide sequence ID" value="XM_030889933.1"/>
</dbReference>